<dbReference type="RefSeq" id="WP_197892422.1">
    <property type="nucleotide sequence ID" value="NZ_JAYFUI010000189.1"/>
</dbReference>
<sequence length="207" mass="23225">MNEANAAVIGAGVVSFLPGLSLVQKNKVKLALALAERATQTAFDEGLVEDWFAYYRNQLKFMGWDAVSAEQVHWPDAGRAEEVDKVLGLIAKTAGERFASNVQVSLQRLCNSPQTLATLEKHARERGHFQLLPCAPAGQNRVDMVLYHEIDTQDAWRAGFITRKRGMKNVRAELVRFNILAFENSYLPKVQARIVEVSLKQIHDYDV</sequence>
<gene>
    <name evidence="1" type="ORF">VA602_22200</name>
</gene>
<evidence type="ECO:0000313" key="2">
    <source>
        <dbReference type="Proteomes" id="UP001302573"/>
    </source>
</evidence>
<reference evidence="1 2" key="1">
    <citation type="submission" date="2023-12" db="EMBL/GenBank/DDBJ databases">
        <title>Pseudomonas machongensis sp. nov., isolated from wilted pepper plants (Capsicum annuum).</title>
        <authorList>
            <person name="Qiu M."/>
            <person name="Li Y."/>
            <person name="Liu Q."/>
            <person name="Zhang X."/>
            <person name="Huang Y."/>
            <person name="Guo R."/>
            <person name="Hu M."/>
            <person name="Zhou J."/>
            <person name="Zhou X."/>
        </authorList>
    </citation>
    <scope>NUCLEOTIDE SEQUENCE [LARGE SCALE GENOMIC DNA]</scope>
    <source>
        <strain evidence="1 2">MH2</strain>
    </source>
</reference>
<accession>A0ABU5VKX8</accession>
<keyword evidence="2" id="KW-1185">Reference proteome</keyword>
<dbReference type="Proteomes" id="UP001302573">
    <property type="component" value="Unassembled WGS sequence"/>
</dbReference>
<comment type="caution">
    <text evidence="1">The sequence shown here is derived from an EMBL/GenBank/DDBJ whole genome shotgun (WGS) entry which is preliminary data.</text>
</comment>
<evidence type="ECO:0000313" key="1">
    <source>
        <dbReference type="EMBL" id="MEA5674035.1"/>
    </source>
</evidence>
<organism evidence="1 2">
    <name type="scientific">Pseudomonas machongensis</name>
    <dbReference type="NCBI Taxonomy" id="3110229"/>
    <lineage>
        <taxon>Bacteria</taxon>
        <taxon>Pseudomonadati</taxon>
        <taxon>Pseudomonadota</taxon>
        <taxon>Gammaproteobacteria</taxon>
        <taxon>Pseudomonadales</taxon>
        <taxon>Pseudomonadaceae</taxon>
        <taxon>Pseudomonas</taxon>
    </lineage>
</organism>
<proteinExistence type="predicted"/>
<protein>
    <submittedName>
        <fullName evidence="1">Uncharacterized protein</fullName>
    </submittedName>
</protein>
<dbReference type="EMBL" id="JAYFUI010000189">
    <property type="protein sequence ID" value="MEA5674035.1"/>
    <property type="molecule type" value="Genomic_DNA"/>
</dbReference>
<name>A0ABU5VKX8_9PSED</name>